<accession>A0A1S4CMN4</accession>
<sequence>MDRTSELPTQILHNILSRLPTKTAARTSVLSKPWLKACSTNSHLSFDESDFKRRHGKFVDFHGQFLRIVDNTLEKYHHEKIPVSNFKLCILFSDQTDCDGIVDKWFDIIAKKRVSQPNFMLRPSYHEFMMISYQYCNGFSCIRISNLPNLLSLHILCCPIEEVHIVDAPKLLSFEYVNQDKLQPSSYGVDVFLRSLNIGTCQNLRRVEFVKATIDDTDLFQLIQKLPFIKELSLRYCKYLKILKISSSICSIGNCECLVQAIFDVPKLLSLVFSNQFRLPSLSFERASSQCRISIDYRYMWNAQQFIDLRRFLVELNGQPVDLTLSNTLWSLRASGIRDHHPTPQVENLISISGYSTASYSTYFDAIFWTCWPKCLTVQCDQRFRKFLRQQLLKKYYWRLSKYTWKEYLINAHIEYKRKIEDNWMTLDTKVLAANSRIIEEIHTIRFKQA</sequence>
<dbReference type="InterPro" id="IPR001810">
    <property type="entry name" value="F-box_dom"/>
</dbReference>
<dbReference type="KEGG" id="nta:107820444"/>
<dbReference type="Gene3D" id="3.80.10.10">
    <property type="entry name" value="Ribonuclease Inhibitor"/>
    <property type="match status" value="1"/>
</dbReference>
<evidence type="ECO:0000313" key="2">
    <source>
        <dbReference type="RefSeq" id="XP_016502219.1"/>
    </source>
</evidence>
<reference evidence="2" key="2">
    <citation type="submission" date="2025-08" db="UniProtKB">
        <authorList>
            <consortium name="RefSeq"/>
        </authorList>
    </citation>
    <scope>IDENTIFICATION</scope>
</reference>
<dbReference type="SUPFAM" id="SSF52047">
    <property type="entry name" value="RNI-like"/>
    <property type="match status" value="1"/>
</dbReference>
<protein>
    <submittedName>
        <fullName evidence="2">F-box/LRR-repeat protein At5g54820</fullName>
    </submittedName>
</protein>
<dbReference type="Proteomes" id="UP000790787">
    <property type="component" value="Chromosome 11"/>
</dbReference>
<keyword evidence="1" id="KW-1185">Reference proteome</keyword>
<name>A0A1S4CMN4_TOBAC</name>
<dbReference type="PaxDb" id="4097-A0A1S4CMN4"/>
<dbReference type="OMA" id="CRISIDY"/>
<dbReference type="Pfam" id="PF00646">
    <property type="entry name" value="F-box"/>
    <property type="match status" value="1"/>
</dbReference>
<evidence type="ECO:0000313" key="1">
    <source>
        <dbReference type="Proteomes" id="UP000790787"/>
    </source>
</evidence>
<dbReference type="AlphaFoldDB" id="A0A1S4CMN4"/>
<dbReference type="GeneID" id="107820444"/>
<dbReference type="SUPFAM" id="SSF81383">
    <property type="entry name" value="F-box domain"/>
    <property type="match status" value="1"/>
</dbReference>
<dbReference type="InterPro" id="IPR053772">
    <property type="entry name" value="At1g61320/At1g61330-like"/>
</dbReference>
<gene>
    <name evidence="2" type="primary">LOC107820444</name>
</gene>
<dbReference type="PANTHER" id="PTHR34145">
    <property type="entry name" value="OS02G0105600 PROTEIN"/>
    <property type="match status" value="1"/>
</dbReference>
<dbReference type="OrthoDB" id="1294161at2759"/>
<organism evidence="1 2">
    <name type="scientific">Nicotiana tabacum</name>
    <name type="common">Common tobacco</name>
    <dbReference type="NCBI Taxonomy" id="4097"/>
    <lineage>
        <taxon>Eukaryota</taxon>
        <taxon>Viridiplantae</taxon>
        <taxon>Streptophyta</taxon>
        <taxon>Embryophyta</taxon>
        <taxon>Tracheophyta</taxon>
        <taxon>Spermatophyta</taxon>
        <taxon>Magnoliopsida</taxon>
        <taxon>eudicotyledons</taxon>
        <taxon>Gunneridae</taxon>
        <taxon>Pentapetalae</taxon>
        <taxon>asterids</taxon>
        <taxon>lamiids</taxon>
        <taxon>Solanales</taxon>
        <taxon>Solanaceae</taxon>
        <taxon>Nicotianoideae</taxon>
        <taxon>Nicotianeae</taxon>
        <taxon>Nicotiana</taxon>
    </lineage>
</organism>
<dbReference type="RefSeq" id="XP_016502219.1">
    <property type="nucleotide sequence ID" value="XM_016646733.1"/>
</dbReference>
<proteinExistence type="predicted"/>
<reference evidence="1" key="1">
    <citation type="journal article" date="2014" name="Nat. Commun.">
        <title>The tobacco genome sequence and its comparison with those of tomato and potato.</title>
        <authorList>
            <person name="Sierro N."/>
            <person name="Battey J.N."/>
            <person name="Ouadi S."/>
            <person name="Bakaher N."/>
            <person name="Bovet L."/>
            <person name="Willig A."/>
            <person name="Goepfert S."/>
            <person name="Peitsch M.C."/>
            <person name="Ivanov N.V."/>
        </authorList>
    </citation>
    <scope>NUCLEOTIDE SEQUENCE [LARGE SCALE GENOMIC DNA]</scope>
</reference>
<dbReference type="InterPro" id="IPR036047">
    <property type="entry name" value="F-box-like_dom_sf"/>
</dbReference>
<dbReference type="PANTHER" id="PTHR34145:SF51">
    <property type="entry name" value="FBD DOMAIN-CONTAINING PROTEIN"/>
    <property type="match status" value="1"/>
</dbReference>
<dbReference type="InterPro" id="IPR032675">
    <property type="entry name" value="LRR_dom_sf"/>
</dbReference>